<protein>
    <submittedName>
        <fullName evidence="1">Uncharacterized protein</fullName>
    </submittedName>
</protein>
<sequence length="87" mass="9622">MEEPAETLKVLAICKSLNSTPAKITPKRFFEIFLASNNSEICVLASSLGSTNGLGFHHAFTAPHPQRSAQDSRRERCMGCFYSTRSE</sequence>
<name>A0A2S4VPA6_9BASI</name>
<evidence type="ECO:0000313" key="2">
    <source>
        <dbReference type="Proteomes" id="UP000239156"/>
    </source>
</evidence>
<dbReference type="VEuPathDB" id="FungiDB:PSTT_05396"/>
<accession>A0A2S4VPA6</accession>
<organism evidence="1 2">
    <name type="scientific">Puccinia striiformis</name>
    <dbReference type="NCBI Taxonomy" id="27350"/>
    <lineage>
        <taxon>Eukaryota</taxon>
        <taxon>Fungi</taxon>
        <taxon>Dikarya</taxon>
        <taxon>Basidiomycota</taxon>
        <taxon>Pucciniomycotina</taxon>
        <taxon>Pucciniomycetes</taxon>
        <taxon>Pucciniales</taxon>
        <taxon>Pucciniaceae</taxon>
        <taxon>Puccinia</taxon>
    </lineage>
</organism>
<dbReference type="VEuPathDB" id="FungiDB:PSHT_03125"/>
<evidence type="ECO:0000313" key="1">
    <source>
        <dbReference type="EMBL" id="POW11220.1"/>
    </source>
</evidence>
<keyword evidence="2" id="KW-1185">Reference proteome</keyword>
<gene>
    <name evidence="1" type="ORF">PSTT_05396</name>
</gene>
<dbReference type="EMBL" id="PKSL01000040">
    <property type="protein sequence ID" value="POW11220.1"/>
    <property type="molecule type" value="Genomic_DNA"/>
</dbReference>
<reference evidence="1" key="1">
    <citation type="submission" date="2017-12" db="EMBL/GenBank/DDBJ databases">
        <title>Gene loss provides genomic basis for host adaptation in cereal stripe rust fungi.</title>
        <authorList>
            <person name="Xia C."/>
        </authorList>
    </citation>
    <scope>NUCLEOTIDE SEQUENCE [LARGE SCALE GENOMIC DNA]</scope>
    <source>
        <strain evidence="1">93-210</strain>
    </source>
</reference>
<proteinExistence type="predicted"/>
<dbReference type="AlphaFoldDB" id="A0A2S4VPA6"/>
<comment type="caution">
    <text evidence="1">The sequence shown here is derived from an EMBL/GenBank/DDBJ whole genome shotgun (WGS) entry which is preliminary data.</text>
</comment>
<dbReference type="Proteomes" id="UP000239156">
    <property type="component" value="Unassembled WGS sequence"/>
</dbReference>